<name>A0A8X6TKL6_NEPPI</name>
<sequence>ASAYESKITATYPNLRLIGTNEGNTGTVSIGITSYGVTNQCIPSDIPMVGSRFGLGHLVPEQRTLKPEVYSDILDSSPGPTLRQQFEESPIRFHQDRAPICTERLVTK</sequence>
<protein>
    <submittedName>
        <fullName evidence="1">Uncharacterized protein</fullName>
    </submittedName>
</protein>
<feature type="non-terminal residue" evidence="1">
    <location>
        <position position="108"/>
    </location>
</feature>
<accession>A0A8X6TKL6</accession>
<comment type="caution">
    <text evidence="1">The sequence shown here is derived from an EMBL/GenBank/DDBJ whole genome shotgun (WGS) entry which is preliminary data.</text>
</comment>
<evidence type="ECO:0000313" key="2">
    <source>
        <dbReference type="Proteomes" id="UP000887013"/>
    </source>
</evidence>
<gene>
    <name evidence="1" type="ORF">NPIL_167831</name>
</gene>
<keyword evidence="2" id="KW-1185">Reference proteome</keyword>
<evidence type="ECO:0000313" key="1">
    <source>
        <dbReference type="EMBL" id="GFT18031.1"/>
    </source>
</evidence>
<organism evidence="1 2">
    <name type="scientific">Nephila pilipes</name>
    <name type="common">Giant wood spider</name>
    <name type="synonym">Nephila maculata</name>
    <dbReference type="NCBI Taxonomy" id="299642"/>
    <lineage>
        <taxon>Eukaryota</taxon>
        <taxon>Metazoa</taxon>
        <taxon>Ecdysozoa</taxon>
        <taxon>Arthropoda</taxon>
        <taxon>Chelicerata</taxon>
        <taxon>Arachnida</taxon>
        <taxon>Araneae</taxon>
        <taxon>Araneomorphae</taxon>
        <taxon>Entelegynae</taxon>
        <taxon>Araneoidea</taxon>
        <taxon>Nephilidae</taxon>
        <taxon>Nephila</taxon>
    </lineage>
</organism>
<dbReference type="EMBL" id="BMAW01010262">
    <property type="protein sequence ID" value="GFT18031.1"/>
    <property type="molecule type" value="Genomic_DNA"/>
</dbReference>
<proteinExistence type="predicted"/>
<dbReference type="AlphaFoldDB" id="A0A8X6TKL6"/>
<dbReference type="Proteomes" id="UP000887013">
    <property type="component" value="Unassembled WGS sequence"/>
</dbReference>
<reference evidence="1" key="1">
    <citation type="submission" date="2020-08" db="EMBL/GenBank/DDBJ databases">
        <title>Multicomponent nature underlies the extraordinary mechanical properties of spider dragline silk.</title>
        <authorList>
            <person name="Kono N."/>
            <person name="Nakamura H."/>
            <person name="Mori M."/>
            <person name="Yoshida Y."/>
            <person name="Ohtoshi R."/>
            <person name="Malay A.D."/>
            <person name="Moran D.A.P."/>
            <person name="Tomita M."/>
            <person name="Numata K."/>
            <person name="Arakawa K."/>
        </authorList>
    </citation>
    <scope>NUCLEOTIDE SEQUENCE</scope>
</reference>